<dbReference type="Gene3D" id="2.40.50.100">
    <property type="match status" value="1"/>
</dbReference>
<evidence type="ECO:0000256" key="4">
    <source>
        <dbReference type="ARBA" id="ARBA00023315"/>
    </source>
</evidence>
<comment type="cofactor">
    <cofactor evidence="1">
        <name>(R)-lipoate</name>
        <dbReference type="ChEBI" id="CHEBI:83088"/>
    </cofactor>
</comment>
<dbReference type="Pfam" id="PF00364">
    <property type="entry name" value="Biotin_lipoyl"/>
    <property type="match status" value="1"/>
</dbReference>
<reference evidence="6 7" key="1">
    <citation type="submission" date="2023-07" db="EMBL/GenBank/DDBJ databases">
        <title>Genomic Encyclopedia of Type Strains, Phase IV (KMG-IV): sequencing the most valuable type-strain genomes for metagenomic binning, comparative biology and taxonomic classification.</title>
        <authorList>
            <person name="Goeker M."/>
        </authorList>
    </citation>
    <scope>NUCLEOTIDE SEQUENCE [LARGE SCALE GENOMIC DNA]</scope>
    <source>
        <strain evidence="6 7">DSM 4006</strain>
    </source>
</reference>
<dbReference type="GO" id="GO:0016746">
    <property type="term" value="F:acyltransferase activity"/>
    <property type="evidence" value="ECO:0007669"/>
    <property type="project" value="UniProtKB-KW"/>
</dbReference>
<comment type="caution">
    <text evidence="6">The sequence shown here is derived from an EMBL/GenBank/DDBJ whole genome shotgun (WGS) entry which is preliminary data.</text>
</comment>
<dbReference type="PANTHER" id="PTHR43178">
    <property type="entry name" value="DIHYDROLIPOAMIDE ACETYLTRANSFERASE COMPONENT OF PYRUVATE DEHYDROGENASE COMPLEX"/>
    <property type="match status" value="1"/>
</dbReference>
<feature type="domain" description="Lipoyl-binding" evidence="5">
    <location>
        <begin position="1"/>
        <end position="76"/>
    </location>
</feature>
<dbReference type="RefSeq" id="WP_274454969.1">
    <property type="nucleotide sequence ID" value="NZ_CP067097.1"/>
</dbReference>
<evidence type="ECO:0000256" key="3">
    <source>
        <dbReference type="ARBA" id="ARBA00022823"/>
    </source>
</evidence>
<dbReference type="InterPro" id="IPR000089">
    <property type="entry name" value="Biotin_lipoyl"/>
</dbReference>
<organism evidence="6 7">
    <name type="scientific">Alicyclobacillus cycloheptanicus</name>
    <dbReference type="NCBI Taxonomy" id="1457"/>
    <lineage>
        <taxon>Bacteria</taxon>
        <taxon>Bacillati</taxon>
        <taxon>Bacillota</taxon>
        <taxon>Bacilli</taxon>
        <taxon>Bacillales</taxon>
        <taxon>Alicyclobacillaceae</taxon>
        <taxon>Alicyclobacillus</taxon>
    </lineage>
</organism>
<dbReference type="SUPFAM" id="SSF51230">
    <property type="entry name" value="Single hybrid motif"/>
    <property type="match status" value="1"/>
</dbReference>
<protein>
    <submittedName>
        <fullName evidence="6">Pyruvate/2-oxoglutarate dehydrogenase complex dihydrolipoamide acyltransferase (E2) component</fullName>
    </submittedName>
</protein>
<dbReference type="PROSITE" id="PS00189">
    <property type="entry name" value="LIPOYL"/>
    <property type="match status" value="1"/>
</dbReference>
<accession>A0ABT9XK73</accession>
<evidence type="ECO:0000313" key="7">
    <source>
        <dbReference type="Proteomes" id="UP001232973"/>
    </source>
</evidence>
<dbReference type="PANTHER" id="PTHR43178:SF5">
    <property type="entry name" value="LIPOAMIDE ACYLTRANSFERASE COMPONENT OF BRANCHED-CHAIN ALPHA-KETO ACID DEHYDROGENASE COMPLEX, MITOCHONDRIAL"/>
    <property type="match status" value="1"/>
</dbReference>
<keyword evidence="3" id="KW-0450">Lipoyl</keyword>
<sequence length="84" mass="9404">MVEVKLPQTTEEPKECVVVLWYKAEGDWVEQHDVLVEMQVEKATFEIEAPVSGVLQRIFVKRAETASVGDTLATIDPAARPPRP</sequence>
<proteinExistence type="predicted"/>
<keyword evidence="2" id="KW-0808">Transferase</keyword>
<evidence type="ECO:0000256" key="1">
    <source>
        <dbReference type="ARBA" id="ARBA00001938"/>
    </source>
</evidence>
<dbReference type="InterPro" id="IPR050743">
    <property type="entry name" value="2-oxoacid_DH_E2_comp"/>
</dbReference>
<dbReference type="PROSITE" id="PS50968">
    <property type="entry name" value="BIOTINYL_LIPOYL"/>
    <property type="match status" value="1"/>
</dbReference>
<dbReference type="InterPro" id="IPR003016">
    <property type="entry name" value="2-oxoA_DH_lipoyl-BS"/>
</dbReference>
<name>A0ABT9XK73_9BACL</name>
<dbReference type="Proteomes" id="UP001232973">
    <property type="component" value="Unassembled WGS sequence"/>
</dbReference>
<dbReference type="EMBL" id="JAUSTP010000022">
    <property type="protein sequence ID" value="MDQ0190678.1"/>
    <property type="molecule type" value="Genomic_DNA"/>
</dbReference>
<keyword evidence="7" id="KW-1185">Reference proteome</keyword>
<evidence type="ECO:0000313" key="6">
    <source>
        <dbReference type="EMBL" id="MDQ0190678.1"/>
    </source>
</evidence>
<gene>
    <name evidence="6" type="ORF">J2S03_002545</name>
</gene>
<keyword evidence="4 6" id="KW-0012">Acyltransferase</keyword>
<evidence type="ECO:0000256" key="2">
    <source>
        <dbReference type="ARBA" id="ARBA00022679"/>
    </source>
</evidence>
<keyword evidence="6" id="KW-0670">Pyruvate</keyword>
<dbReference type="CDD" id="cd06849">
    <property type="entry name" value="lipoyl_domain"/>
    <property type="match status" value="1"/>
</dbReference>
<evidence type="ECO:0000259" key="5">
    <source>
        <dbReference type="PROSITE" id="PS50968"/>
    </source>
</evidence>
<dbReference type="InterPro" id="IPR011053">
    <property type="entry name" value="Single_hybrid_motif"/>
</dbReference>